<dbReference type="EMBL" id="HBGA01012988">
    <property type="protein sequence ID" value="CAD8993938.1"/>
    <property type="molecule type" value="Transcribed_RNA"/>
</dbReference>
<feature type="compositionally biased region" description="Gly residues" evidence="4">
    <location>
        <begin position="55"/>
        <end position="85"/>
    </location>
</feature>
<dbReference type="AlphaFoldDB" id="A0A7S1HXH1"/>
<feature type="domain" description="RRM" evidence="5">
    <location>
        <begin position="208"/>
        <end position="285"/>
    </location>
</feature>
<dbReference type="SMART" id="SM00360">
    <property type="entry name" value="RRM"/>
    <property type="match status" value="2"/>
</dbReference>
<evidence type="ECO:0000256" key="2">
    <source>
        <dbReference type="ARBA" id="ARBA00022884"/>
    </source>
</evidence>
<dbReference type="Pfam" id="PF00076">
    <property type="entry name" value="RRM_1"/>
    <property type="match status" value="2"/>
</dbReference>
<organism evidence="6">
    <name type="scientific">Eutreptiella gymnastica</name>
    <dbReference type="NCBI Taxonomy" id="73025"/>
    <lineage>
        <taxon>Eukaryota</taxon>
        <taxon>Discoba</taxon>
        <taxon>Euglenozoa</taxon>
        <taxon>Euglenida</taxon>
        <taxon>Spirocuta</taxon>
        <taxon>Euglenophyceae</taxon>
        <taxon>Eutreptiales</taxon>
        <taxon>Eutreptiaceae</taxon>
        <taxon>Eutreptiella</taxon>
    </lineage>
</organism>
<feature type="domain" description="RRM" evidence="5">
    <location>
        <begin position="124"/>
        <end position="196"/>
    </location>
</feature>
<sequence length="291" mass="30795">MNNIQESMSKLDALLSSGMITADEFAKKRQSLVDQFVGIGNSTGARTQGNDWGQGNNGGNSWGTGGGSWGKGFGRPKGAWSGGGQNHYHPYGKGWGKGKGKGGNFGGKGGNRSGRSGASKGPSKSIKISPVPQGMHRDQLSELFSAYGEVESCVVNDGAPKYGFINFVTEDSAKAAAAMDRIELLGEWCTLTLSKGRGIGEEGAPPSTGVGLFNLPFKTTHDELEQLMATYTGKENIKMVYRQNGEFRGYAFVYFDSVENATNAKDALQGLVLGTQAIDVKFASKTHDGKA</sequence>
<protein>
    <recommendedName>
        <fullName evidence="5">RRM domain-containing protein</fullName>
    </recommendedName>
</protein>
<dbReference type="InterPro" id="IPR035979">
    <property type="entry name" value="RBD_domain_sf"/>
</dbReference>
<dbReference type="CDD" id="cd00590">
    <property type="entry name" value="RRM_SF"/>
    <property type="match status" value="1"/>
</dbReference>
<dbReference type="GO" id="GO:0003723">
    <property type="term" value="F:RNA binding"/>
    <property type="evidence" value="ECO:0007669"/>
    <property type="project" value="UniProtKB-UniRule"/>
</dbReference>
<evidence type="ECO:0000256" key="3">
    <source>
        <dbReference type="PROSITE-ProRule" id="PRU00176"/>
    </source>
</evidence>
<evidence type="ECO:0000313" key="6">
    <source>
        <dbReference type="EMBL" id="CAD8993938.1"/>
    </source>
</evidence>
<dbReference type="PROSITE" id="PS50102">
    <property type="entry name" value="RRM"/>
    <property type="match status" value="2"/>
</dbReference>
<proteinExistence type="predicted"/>
<keyword evidence="1" id="KW-0677">Repeat</keyword>
<dbReference type="SUPFAM" id="SSF54928">
    <property type="entry name" value="RNA-binding domain, RBD"/>
    <property type="match status" value="1"/>
</dbReference>
<name>A0A7S1HXH1_9EUGL</name>
<feature type="compositionally biased region" description="Low complexity" evidence="4">
    <location>
        <begin position="113"/>
        <end position="130"/>
    </location>
</feature>
<evidence type="ECO:0000256" key="4">
    <source>
        <dbReference type="SAM" id="MobiDB-lite"/>
    </source>
</evidence>
<evidence type="ECO:0000256" key="1">
    <source>
        <dbReference type="ARBA" id="ARBA00022737"/>
    </source>
</evidence>
<dbReference type="Gene3D" id="3.30.70.330">
    <property type="match status" value="2"/>
</dbReference>
<accession>A0A7S1HXH1</accession>
<feature type="region of interest" description="Disordered" evidence="4">
    <location>
        <begin position="44"/>
        <end position="134"/>
    </location>
</feature>
<dbReference type="PANTHER" id="PTHR24012">
    <property type="entry name" value="RNA BINDING PROTEIN"/>
    <property type="match status" value="1"/>
</dbReference>
<gene>
    <name evidence="6" type="ORF">EGYM00392_LOCUS4988</name>
</gene>
<dbReference type="InterPro" id="IPR000504">
    <property type="entry name" value="RRM_dom"/>
</dbReference>
<reference evidence="6" key="1">
    <citation type="submission" date="2021-01" db="EMBL/GenBank/DDBJ databases">
        <authorList>
            <person name="Corre E."/>
            <person name="Pelletier E."/>
            <person name="Niang G."/>
            <person name="Scheremetjew M."/>
            <person name="Finn R."/>
            <person name="Kale V."/>
            <person name="Holt S."/>
            <person name="Cochrane G."/>
            <person name="Meng A."/>
            <person name="Brown T."/>
            <person name="Cohen L."/>
        </authorList>
    </citation>
    <scope>NUCLEOTIDE SEQUENCE</scope>
    <source>
        <strain evidence="6">NIES-381</strain>
    </source>
</reference>
<keyword evidence="2 3" id="KW-0694">RNA-binding</keyword>
<feature type="compositionally biased region" description="Gly residues" evidence="4">
    <location>
        <begin position="93"/>
        <end position="112"/>
    </location>
</feature>
<evidence type="ECO:0000259" key="5">
    <source>
        <dbReference type="PROSITE" id="PS50102"/>
    </source>
</evidence>
<dbReference type="InterPro" id="IPR012677">
    <property type="entry name" value="Nucleotide-bd_a/b_plait_sf"/>
</dbReference>